<accession>A0A2G1VQM5</accession>
<dbReference type="AlphaFoldDB" id="A0A2G1VQM5"/>
<organism evidence="2 3">
    <name type="scientific">Leeuwenhoekiella nanhaiensis</name>
    <dbReference type="NCBI Taxonomy" id="1655491"/>
    <lineage>
        <taxon>Bacteria</taxon>
        <taxon>Pseudomonadati</taxon>
        <taxon>Bacteroidota</taxon>
        <taxon>Flavobacteriia</taxon>
        <taxon>Flavobacteriales</taxon>
        <taxon>Flavobacteriaceae</taxon>
        <taxon>Leeuwenhoekiella</taxon>
    </lineage>
</organism>
<dbReference type="NCBIfam" id="TIGR03519">
    <property type="entry name" value="T9SS_PorP_fam"/>
    <property type="match status" value="1"/>
</dbReference>
<keyword evidence="1" id="KW-0732">Signal</keyword>
<dbReference type="InterPro" id="IPR019861">
    <property type="entry name" value="PorP/SprF_Bacteroidetes"/>
</dbReference>
<gene>
    <name evidence="2" type="ORF">CJ305_12045</name>
</gene>
<dbReference type="Pfam" id="PF11751">
    <property type="entry name" value="PorP_SprF"/>
    <property type="match status" value="1"/>
</dbReference>
<evidence type="ECO:0000313" key="3">
    <source>
        <dbReference type="Proteomes" id="UP000229433"/>
    </source>
</evidence>
<evidence type="ECO:0000313" key="2">
    <source>
        <dbReference type="EMBL" id="PHQ28920.1"/>
    </source>
</evidence>
<name>A0A2G1VQM5_9FLAO</name>
<feature type="signal peptide" evidence="1">
    <location>
        <begin position="1"/>
        <end position="23"/>
    </location>
</feature>
<reference evidence="2 3" key="1">
    <citation type="submission" date="2017-08" db="EMBL/GenBank/DDBJ databases">
        <title>The whole genome shortgun sequences of strain Leeuwenhoekiella nanhaiensis G18 from the South China Sea.</title>
        <authorList>
            <person name="Liu Q."/>
        </authorList>
    </citation>
    <scope>NUCLEOTIDE SEQUENCE [LARGE SCALE GENOMIC DNA]</scope>
    <source>
        <strain evidence="2 3">G18</strain>
    </source>
</reference>
<evidence type="ECO:0008006" key="4">
    <source>
        <dbReference type="Google" id="ProtNLM"/>
    </source>
</evidence>
<proteinExistence type="predicted"/>
<dbReference type="RefSeq" id="WP_099646535.1">
    <property type="nucleotide sequence ID" value="NZ_KZ319292.1"/>
</dbReference>
<sequence>MKISTSIFTVFAALVLFCGSMYGQQDPEYTQYMYNMSVINPAYASVNKAKVGALYRSQWVGIDGAPTTASFFGHLPMSDKVELGLNLVHDEIGNVVQETNLNADFAYKLKIQDDATLSLGLKAGASFFSTDFSNIQLGTGGPATDPSFQQNINQTYPTIGIGAYYFSERYYVGLSAPNLVASKHIEDQDGVQRLGSENTHYFLTGGYVFEPSENLQFKPSFMARWVNGAPVSIDVNANVRFNQRFEAGIGYRIDDAVTGMVNFEVTPGIRVGYAYDYTTSNLGQYNNGSHEVMVLFDFNIFSDVPSYRKSPRFF</sequence>
<evidence type="ECO:0000256" key="1">
    <source>
        <dbReference type="SAM" id="SignalP"/>
    </source>
</evidence>
<protein>
    <recommendedName>
        <fullName evidence="4">Type IX secretion system membrane protein PorP/SprF</fullName>
    </recommendedName>
</protein>
<comment type="caution">
    <text evidence="2">The sequence shown here is derived from an EMBL/GenBank/DDBJ whole genome shotgun (WGS) entry which is preliminary data.</text>
</comment>
<keyword evidence="3" id="KW-1185">Reference proteome</keyword>
<dbReference type="EMBL" id="NQXA01000010">
    <property type="protein sequence ID" value="PHQ28920.1"/>
    <property type="molecule type" value="Genomic_DNA"/>
</dbReference>
<dbReference type="OrthoDB" id="1114455at2"/>
<feature type="chain" id="PRO_5013726820" description="Type IX secretion system membrane protein PorP/SprF" evidence="1">
    <location>
        <begin position="24"/>
        <end position="314"/>
    </location>
</feature>
<dbReference type="Proteomes" id="UP000229433">
    <property type="component" value="Unassembled WGS sequence"/>
</dbReference>